<dbReference type="Gene3D" id="2.102.10.10">
    <property type="entry name" value="Rieske [2Fe-2S] iron-sulphur domain"/>
    <property type="match status" value="1"/>
</dbReference>
<proteinExistence type="predicted"/>
<evidence type="ECO:0000256" key="6">
    <source>
        <dbReference type="ARBA" id="ARBA00023014"/>
    </source>
</evidence>
<evidence type="ECO:0000256" key="8">
    <source>
        <dbReference type="ARBA" id="ARBA00029586"/>
    </source>
</evidence>
<reference evidence="11 12" key="1">
    <citation type="submission" date="2019-11" db="EMBL/GenBank/DDBJ databases">
        <title>Acidiferrimicrobium australis gen. nov., sp. nov., an acidophilic and obligately heterotrophic, member of the Actinobacteria that catalyses dissimilatory oxido- reduction of iron isolated from metal-rich acidic water in Chile.</title>
        <authorList>
            <person name="Gonzalez D."/>
            <person name="Huber K."/>
            <person name="Hedrich S."/>
            <person name="Rojas-Villalobos C."/>
            <person name="Quatrini R."/>
            <person name="Dinamarca M.A."/>
            <person name="Schwarz A."/>
            <person name="Canales C."/>
            <person name="Nancucheo I."/>
        </authorList>
    </citation>
    <scope>NUCLEOTIDE SEQUENCE [LARGE SCALE GENOMIC DNA]</scope>
    <source>
        <strain evidence="11 12">USS-CCA1</strain>
    </source>
</reference>
<sequence>MSTEDLTPEQRKAHRRILLCFVLATFSGVSWIFWYTWNDSLAAEGTSLGMAFIFLATGLVLWSHHLMDDGPFEEDFPELRSPAKQEAEVVARLDRGQIGRRRLLIGSAGAVGASVAGGALVNLRSFGPDPRSIEGTGWSIGRRAVTVDGSPVVDRGLPVGSLITVMPEGFLNSPQAVAVIIHLPPGANRALPGRGTWAPDGGQYVCYSKVCTHAGCPVDLYDHAAMELQCPCHQSTFAATHGAIPVFGPAGRALPQLPIAIDANGQFYSTGPFSSPPGPAVWFHGEP</sequence>
<keyword evidence="3" id="KW-0001">2Fe-2S</keyword>
<dbReference type="InterPro" id="IPR017941">
    <property type="entry name" value="Rieske_2Fe-2S"/>
</dbReference>
<comment type="caution">
    <text evidence="11">The sequence shown here is derived from an EMBL/GenBank/DDBJ whole genome shotgun (WGS) entry which is preliminary data.</text>
</comment>
<gene>
    <name evidence="11" type="ORF">GHK86_06700</name>
</gene>
<keyword evidence="12" id="KW-1185">Reference proteome</keyword>
<dbReference type="PANTHER" id="PTHR10134">
    <property type="entry name" value="CYTOCHROME B-C1 COMPLEX SUBUNIT RIESKE, MITOCHONDRIAL"/>
    <property type="match status" value="1"/>
</dbReference>
<keyword evidence="9" id="KW-0472">Membrane</keyword>
<dbReference type="Proteomes" id="UP000437736">
    <property type="component" value="Unassembled WGS sequence"/>
</dbReference>
<keyword evidence="9" id="KW-1133">Transmembrane helix</keyword>
<dbReference type="InterPro" id="IPR014349">
    <property type="entry name" value="Rieske_Fe-S_prot"/>
</dbReference>
<evidence type="ECO:0000259" key="10">
    <source>
        <dbReference type="PROSITE" id="PS51296"/>
    </source>
</evidence>
<feature type="transmembrane region" description="Helical" evidence="9">
    <location>
        <begin position="103"/>
        <end position="123"/>
    </location>
</feature>
<evidence type="ECO:0000256" key="2">
    <source>
        <dbReference type="ARBA" id="ARBA00015816"/>
    </source>
</evidence>
<evidence type="ECO:0000256" key="9">
    <source>
        <dbReference type="SAM" id="Phobius"/>
    </source>
</evidence>
<accession>A0ABW9QVJ8</accession>
<comment type="function">
    <text evidence="1">Iron-sulfur subunit of the cytochrome bc1 complex, an essential component of the respiratory electron transport chain required for ATP synthesis. The bc1 complex catalyzes the oxidation of menaquinol and the reduction of cytochrome c in the respiratory chain. The bc1 complex operates through a Q-cycle mechanism that couples electron transfer to generation of the proton gradient that drives ATP synthesis.</text>
</comment>
<feature type="transmembrane region" description="Helical" evidence="9">
    <location>
        <begin position="17"/>
        <end position="35"/>
    </location>
</feature>
<keyword evidence="6" id="KW-0411">Iron-sulfur</keyword>
<evidence type="ECO:0000313" key="12">
    <source>
        <dbReference type="Proteomes" id="UP000437736"/>
    </source>
</evidence>
<evidence type="ECO:0000256" key="4">
    <source>
        <dbReference type="ARBA" id="ARBA00022723"/>
    </source>
</evidence>
<dbReference type="InterPro" id="IPR036922">
    <property type="entry name" value="Rieske_2Fe-2S_sf"/>
</dbReference>
<name>A0ABW9QVJ8_9ACTN</name>
<dbReference type="SUPFAM" id="SSF50022">
    <property type="entry name" value="ISP domain"/>
    <property type="match status" value="1"/>
</dbReference>
<dbReference type="CDD" id="cd03467">
    <property type="entry name" value="Rieske"/>
    <property type="match status" value="1"/>
</dbReference>
<feature type="transmembrane region" description="Helical" evidence="9">
    <location>
        <begin position="41"/>
        <end position="62"/>
    </location>
</feature>
<evidence type="ECO:0000256" key="5">
    <source>
        <dbReference type="ARBA" id="ARBA00023004"/>
    </source>
</evidence>
<keyword evidence="9" id="KW-0812">Transmembrane</keyword>
<dbReference type="PROSITE" id="PS51296">
    <property type="entry name" value="RIESKE"/>
    <property type="match status" value="1"/>
</dbReference>
<keyword evidence="5" id="KW-0408">Iron</keyword>
<keyword evidence="4" id="KW-0479">Metal-binding</keyword>
<protein>
    <recommendedName>
        <fullName evidence="2">Cytochrome bc1 complex Rieske iron-sulfur subunit</fullName>
    </recommendedName>
    <alternativeName>
        <fullName evidence="8">Cytochrome bc1 reductase complex subunit QcrA</fullName>
    </alternativeName>
</protein>
<keyword evidence="7" id="KW-1015">Disulfide bond</keyword>
<evidence type="ECO:0000313" key="11">
    <source>
        <dbReference type="EMBL" id="MST32408.1"/>
    </source>
</evidence>
<feature type="domain" description="Rieske" evidence="10">
    <location>
        <begin position="175"/>
        <end position="268"/>
    </location>
</feature>
<dbReference type="EMBL" id="WJHE01000287">
    <property type="protein sequence ID" value="MST32408.1"/>
    <property type="molecule type" value="Genomic_DNA"/>
</dbReference>
<evidence type="ECO:0000256" key="3">
    <source>
        <dbReference type="ARBA" id="ARBA00022714"/>
    </source>
</evidence>
<evidence type="ECO:0000256" key="7">
    <source>
        <dbReference type="ARBA" id="ARBA00023157"/>
    </source>
</evidence>
<dbReference type="Pfam" id="PF00355">
    <property type="entry name" value="Rieske"/>
    <property type="match status" value="1"/>
</dbReference>
<evidence type="ECO:0000256" key="1">
    <source>
        <dbReference type="ARBA" id="ARBA00002494"/>
    </source>
</evidence>
<organism evidence="11 12">
    <name type="scientific">Acidiferrimicrobium australe</name>
    <dbReference type="NCBI Taxonomy" id="2664430"/>
    <lineage>
        <taxon>Bacteria</taxon>
        <taxon>Bacillati</taxon>
        <taxon>Actinomycetota</taxon>
        <taxon>Acidimicrobiia</taxon>
        <taxon>Acidimicrobiales</taxon>
        <taxon>Acidimicrobiaceae</taxon>
        <taxon>Acidiferrimicrobium</taxon>
    </lineage>
</organism>